<accession>A0A7M1SW40</accession>
<dbReference type="KEGG" id="halt:IM660_05940"/>
<proteinExistence type="predicted"/>
<dbReference type="InterPro" id="IPR013341">
    <property type="entry name" value="Mandelate_racemase_N_dom"/>
</dbReference>
<dbReference type="InterPro" id="IPR036849">
    <property type="entry name" value="Enolase-like_C_sf"/>
</dbReference>
<dbReference type="EMBL" id="CP063169">
    <property type="protein sequence ID" value="QOR71806.1"/>
    <property type="molecule type" value="Genomic_DNA"/>
</dbReference>
<dbReference type="Gene3D" id="3.30.390.10">
    <property type="entry name" value="Enolase-like, N-terminal domain"/>
    <property type="match status" value="1"/>
</dbReference>
<dbReference type="AlphaFoldDB" id="A0A7M1SW40"/>
<dbReference type="PANTHER" id="PTHR48080">
    <property type="entry name" value="D-GALACTONATE DEHYDRATASE-RELATED"/>
    <property type="match status" value="1"/>
</dbReference>
<evidence type="ECO:0000313" key="3">
    <source>
        <dbReference type="Proteomes" id="UP000593758"/>
    </source>
</evidence>
<dbReference type="PROSITE" id="PS00908">
    <property type="entry name" value="MR_MLE_1"/>
    <property type="match status" value="1"/>
</dbReference>
<dbReference type="GO" id="GO:0009063">
    <property type="term" value="P:amino acid catabolic process"/>
    <property type="evidence" value="ECO:0007669"/>
    <property type="project" value="InterPro"/>
</dbReference>
<dbReference type="Proteomes" id="UP000593758">
    <property type="component" value="Chromosome"/>
</dbReference>
<name>A0A7M1SW40_9MICO</name>
<feature type="domain" description="Mandelate racemase/muconate lactonizing enzyme C-terminal" evidence="1">
    <location>
        <begin position="152"/>
        <end position="276"/>
    </location>
</feature>
<dbReference type="Pfam" id="PF13378">
    <property type="entry name" value="MR_MLE_C"/>
    <property type="match status" value="1"/>
</dbReference>
<gene>
    <name evidence="2" type="ORF">IM660_05940</name>
</gene>
<sequence length="425" mass="45734">MIVSPPEPAFATALPPWPARDGLRITAVRAIVTAPGGTPLVVVRVDTNEPGLYGLGCATFTQRWRSVVTTVEEHVSRLVVGRHPGDIEDISRAIQYGPYWRGGPISNNALSGVDMALWDLLGKSLGVPVYALLGGRVRAQVPTYTHASGATVEETLERAAEIITAGWQHVRLQSAQPGLGSYGYPGVGGGYPDAPNPDGWDVRQYLDATPRLFEQARDTLGDQVQLLHDAHSRLDPKEAILLARRLEPYHLLYLEDVLAPEHFGRLDEVRTAAPIPIAAGELCTSLTEAARLVTTLSVDYLRCHISAIGGLSQARKLVALAELHSIRTAWHSPPDVSPVGVAANVALDVTSPAFGILECYVYPQAVHDVFPGTLTPTRGHLAPHETPGWGIDLDEELAARFPPTDSSHDRWALGVRSPDGALLAP</sequence>
<dbReference type="GO" id="GO:0000287">
    <property type="term" value="F:magnesium ion binding"/>
    <property type="evidence" value="ECO:0007669"/>
    <property type="project" value="UniProtKB-ARBA"/>
</dbReference>
<reference evidence="2 3" key="1">
    <citation type="submission" date="2020-10" db="EMBL/GenBank/DDBJ databases">
        <title>Haloactinobacterium sp. RN3S43, a bacterium isolated from saline soil.</title>
        <authorList>
            <person name="Sun J.-Q."/>
        </authorList>
    </citation>
    <scope>NUCLEOTIDE SEQUENCE [LARGE SCALE GENOMIC DNA]</scope>
    <source>
        <strain evidence="2 3">RN3S43</strain>
    </source>
</reference>
<dbReference type="InterPro" id="IPR029017">
    <property type="entry name" value="Enolase-like_N"/>
</dbReference>
<keyword evidence="3" id="KW-1185">Reference proteome</keyword>
<dbReference type="PANTHER" id="PTHR48080:SF6">
    <property type="entry name" value="STARVATION-SENSING PROTEIN RSPA"/>
    <property type="match status" value="1"/>
</dbReference>
<dbReference type="Pfam" id="PF02746">
    <property type="entry name" value="MR_MLE_N"/>
    <property type="match status" value="1"/>
</dbReference>
<dbReference type="SUPFAM" id="SSF54826">
    <property type="entry name" value="Enolase N-terminal domain-like"/>
    <property type="match status" value="1"/>
</dbReference>
<dbReference type="InterPro" id="IPR018110">
    <property type="entry name" value="Mandel_Rmase/mucon_lact_enz_CS"/>
</dbReference>
<organism evidence="2 3">
    <name type="scientific">Ruania alkalisoli</name>
    <dbReference type="NCBI Taxonomy" id="2779775"/>
    <lineage>
        <taxon>Bacteria</taxon>
        <taxon>Bacillati</taxon>
        <taxon>Actinomycetota</taxon>
        <taxon>Actinomycetes</taxon>
        <taxon>Micrococcales</taxon>
        <taxon>Ruaniaceae</taxon>
        <taxon>Ruania</taxon>
    </lineage>
</organism>
<protein>
    <submittedName>
        <fullName evidence="2">Starvation-sensing protein RspA</fullName>
    </submittedName>
</protein>
<dbReference type="Gene3D" id="3.20.20.120">
    <property type="entry name" value="Enolase-like C-terminal domain"/>
    <property type="match status" value="1"/>
</dbReference>
<dbReference type="InterPro" id="IPR029065">
    <property type="entry name" value="Enolase_C-like"/>
</dbReference>
<dbReference type="SUPFAM" id="SSF51604">
    <property type="entry name" value="Enolase C-terminal domain-like"/>
    <property type="match status" value="1"/>
</dbReference>
<dbReference type="SMART" id="SM00922">
    <property type="entry name" value="MR_MLE"/>
    <property type="match status" value="1"/>
</dbReference>
<dbReference type="InterPro" id="IPR034593">
    <property type="entry name" value="DgoD-like"/>
</dbReference>
<dbReference type="InterPro" id="IPR013342">
    <property type="entry name" value="Mandelate_racemase_C"/>
</dbReference>
<evidence type="ECO:0000313" key="2">
    <source>
        <dbReference type="EMBL" id="QOR71806.1"/>
    </source>
</evidence>
<dbReference type="RefSeq" id="WP_193498460.1">
    <property type="nucleotide sequence ID" value="NZ_CP063169.1"/>
</dbReference>
<evidence type="ECO:0000259" key="1">
    <source>
        <dbReference type="SMART" id="SM00922"/>
    </source>
</evidence>